<dbReference type="EMBL" id="AYKW01000005">
    <property type="protein sequence ID" value="PIL34392.1"/>
    <property type="molecule type" value="Genomic_DNA"/>
</dbReference>
<evidence type="ECO:0000313" key="4">
    <source>
        <dbReference type="Proteomes" id="UP000230002"/>
    </source>
</evidence>
<evidence type="ECO:0000313" key="3">
    <source>
        <dbReference type="EMBL" id="PIL34392.1"/>
    </source>
</evidence>
<accession>A0A2G8SKV2</accession>
<evidence type="ECO:0000256" key="1">
    <source>
        <dbReference type="SAM" id="MobiDB-lite"/>
    </source>
</evidence>
<evidence type="ECO:0000259" key="2">
    <source>
        <dbReference type="PROSITE" id="PS50181"/>
    </source>
</evidence>
<dbReference type="SMART" id="SM00256">
    <property type="entry name" value="FBOX"/>
    <property type="match status" value="1"/>
</dbReference>
<protein>
    <recommendedName>
        <fullName evidence="2">F-box domain-containing protein</fullName>
    </recommendedName>
</protein>
<dbReference type="InterPro" id="IPR001810">
    <property type="entry name" value="F-box_dom"/>
</dbReference>
<dbReference type="PROSITE" id="PS50181">
    <property type="entry name" value="FBOX"/>
    <property type="match status" value="1"/>
</dbReference>
<keyword evidence="4" id="KW-1185">Reference proteome</keyword>
<dbReference type="Pfam" id="PF00646">
    <property type="entry name" value="F-box"/>
    <property type="match status" value="1"/>
</dbReference>
<proteinExistence type="predicted"/>
<gene>
    <name evidence="3" type="ORF">GSI_03167</name>
</gene>
<name>A0A2G8SKV2_9APHY</name>
<dbReference type="AlphaFoldDB" id="A0A2G8SKV2"/>
<dbReference type="Proteomes" id="UP000230002">
    <property type="component" value="Unassembled WGS sequence"/>
</dbReference>
<feature type="domain" description="F-box" evidence="2">
    <location>
        <begin position="68"/>
        <end position="117"/>
    </location>
</feature>
<comment type="caution">
    <text evidence="3">The sequence shown here is derived from an EMBL/GenBank/DDBJ whole genome shotgun (WGS) entry which is preliminary data.</text>
</comment>
<dbReference type="OrthoDB" id="2746750at2759"/>
<feature type="region of interest" description="Disordered" evidence="1">
    <location>
        <begin position="1"/>
        <end position="52"/>
    </location>
</feature>
<sequence>MSEAQEEAEYTGSEVFRQEAEGPTLGDADATQPPRKRARRNHKDGPATSGARTIAKLRGKGRRTVGMLSELLNMPLDVFFEVAAHLHPIDMLNLGRTSKSLRSLVLAKSSRSAWIASLSTVDGLPSCPANMSEPAPQLCGSANAKWVDYAIRLRLCKACYKANILKGSAILEEDNAEMLYLFPCETGSDYVKAQQLAFPPNRTPRNKYYAEHVITTLNRVLIVNRQDRDAAARLLKEILDDVTTTHIAAVMILLWIREQTVLKELSNRETMSDRKLRITERLQELGYAEDDFPEDQEAWDKLVDQPKPLTDRIWNNIRPKLEELLATEKKRRAQEAFEHRVNQRLDTLIQWYDEYMGDHFTDAERSLMPNHYDARKLPSLLSLAQADDGQGDMSREAFVALTEQMLADAAAYKTRAKRELADLLCARSSCRDLKDLPADDILQRYCAYFECDWACHAAVDGCTYLTYEQLHAHWREAHPDRPWLLHTVQGPVEEHQYTAVDVPELWPHSLPPIGRRALEAVGIALDTPRGVLDGWVREGRLFCACEHPGMPLPQDMSWAKLLFHLLRQVNDHSEREKEMKRLHGKHNQGYEVRPGHSLAAGDDCCIKFLPQGVDTAAASARTMVDDACRAQIEAKLATRPQQRAVAVCRICKGLTRKTRLQVRMQLRYIHLAERPEEIVWHLRCCHGKEFEKRDILFFNL</sequence>
<reference evidence="3 4" key="1">
    <citation type="journal article" date="2015" name="Sci. Rep.">
        <title>Chromosome-level genome map provides insights into diverse defense mechanisms in the medicinal fungus Ganoderma sinense.</title>
        <authorList>
            <person name="Zhu Y."/>
            <person name="Xu J."/>
            <person name="Sun C."/>
            <person name="Zhou S."/>
            <person name="Xu H."/>
            <person name="Nelson D.R."/>
            <person name="Qian J."/>
            <person name="Song J."/>
            <person name="Luo H."/>
            <person name="Xiang L."/>
            <person name="Li Y."/>
            <person name="Xu Z."/>
            <person name="Ji A."/>
            <person name="Wang L."/>
            <person name="Lu S."/>
            <person name="Hayward A."/>
            <person name="Sun W."/>
            <person name="Li X."/>
            <person name="Schwartz D.C."/>
            <person name="Wang Y."/>
            <person name="Chen S."/>
        </authorList>
    </citation>
    <scope>NUCLEOTIDE SEQUENCE [LARGE SCALE GENOMIC DNA]</scope>
    <source>
        <strain evidence="3 4">ZZ0214-1</strain>
    </source>
</reference>
<organism evidence="3 4">
    <name type="scientific">Ganoderma sinense ZZ0214-1</name>
    <dbReference type="NCBI Taxonomy" id="1077348"/>
    <lineage>
        <taxon>Eukaryota</taxon>
        <taxon>Fungi</taxon>
        <taxon>Dikarya</taxon>
        <taxon>Basidiomycota</taxon>
        <taxon>Agaricomycotina</taxon>
        <taxon>Agaricomycetes</taxon>
        <taxon>Polyporales</taxon>
        <taxon>Polyporaceae</taxon>
        <taxon>Ganoderma</taxon>
    </lineage>
</organism>